<accession>A0AAV7JLU0</accession>
<organism evidence="1 2">
    <name type="scientific">Oopsacas minuta</name>
    <dbReference type="NCBI Taxonomy" id="111878"/>
    <lineage>
        <taxon>Eukaryota</taxon>
        <taxon>Metazoa</taxon>
        <taxon>Porifera</taxon>
        <taxon>Hexactinellida</taxon>
        <taxon>Hexasterophora</taxon>
        <taxon>Lyssacinosida</taxon>
        <taxon>Leucopsacidae</taxon>
        <taxon>Oopsacas</taxon>
    </lineage>
</organism>
<gene>
    <name evidence="1" type="ORF">LOD99_6477</name>
</gene>
<evidence type="ECO:0000313" key="2">
    <source>
        <dbReference type="Proteomes" id="UP001165289"/>
    </source>
</evidence>
<dbReference type="EMBL" id="JAKMXF010000318">
    <property type="protein sequence ID" value="KAI6649687.1"/>
    <property type="molecule type" value="Genomic_DNA"/>
</dbReference>
<dbReference type="Proteomes" id="UP001165289">
    <property type="component" value="Unassembled WGS sequence"/>
</dbReference>
<name>A0AAV7JLU0_9METZ</name>
<comment type="caution">
    <text evidence="1">The sequence shown here is derived from an EMBL/GenBank/DDBJ whole genome shotgun (WGS) entry which is preliminary data.</text>
</comment>
<reference evidence="1 2" key="1">
    <citation type="journal article" date="2023" name="BMC Biol.">
        <title>The compact genome of the sponge Oopsacas minuta (Hexactinellida) is lacking key metazoan core genes.</title>
        <authorList>
            <person name="Santini S."/>
            <person name="Schenkelaars Q."/>
            <person name="Jourda C."/>
            <person name="Duchesne M."/>
            <person name="Belahbib H."/>
            <person name="Rocher C."/>
            <person name="Selva M."/>
            <person name="Riesgo A."/>
            <person name="Vervoort M."/>
            <person name="Leys S.P."/>
            <person name="Kodjabachian L."/>
            <person name="Le Bivic A."/>
            <person name="Borchiellini C."/>
            <person name="Claverie J.M."/>
            <person name="Renard E."/>
        </authorList>
    </citation>
    <scope>NUCLEOTIDE SEQUENCE [LARGE SCALE GENOMIC DNA]</scope>
    <source>
        <strain evidence="1">SPO-2</strain>
    </source>
</reference>
<sequence length="229" mass="27406">MGDDQKMSYNQKMRREESISHFLTQARDSGYVMGPDNADTYTYKLIQTMTDQIEKMTNIPPLKNGLGYMPIGYTAYQHGFQHPGMKYERRIVSLYVKLYSDHRGGEQKSKYIEEDEKKVASLREKLYTYHRGVEQKSQYIKDDKDIEEDEYRFGKLYFIIEIERDIIEWKHRLTGKWYMDRLTKSSDYHVDIWGLPDSGNPKKRQWVDLEPFNGDFPRLPVREGQRRFV</sequence>
<proteinExistence type="predicted"/>
<keyword evidence="2" id="KW-1185">Reference proteome</keyword>
<protein>
    <submittedName>
        <fullName evidence="1">Uncharacterized protein</fullName>
    </submittedName>
</protein>
<dbReference type="AlphaFoldDB" id="A0AAV7JLU0"/>
<evidence type="ECO:0000313" key="1">
    <source>
        <dbReference type="EMBL" id="KAI6649687.1"/>
    </source>
</evidence>